<dbReference type="InterPro" id="IPR009060">
    <property type="entry name" value="UBA-like_sf"/>
</dbReference>
<comment type="caution">
    <text evidence="9">The sequence shown here is derived from an EMBL/GenBank/DDBJ whole genome shotgun (WGS) entry which is preliminary data.</text>
</comment>
<dbReference type="InterPro" id="IPR015940">
    <property type="entry name" value="UBA"/>
</dbReference>
<dbReference type="SMART" id="SM00166">
    <property type="entry name" value="UBX"/>
    <property type="match status" value="1"/>
</dbReference>
<proteinExistence type="predicted"/>
<dbReference type="Proteomes" id="UP001642540">
    <property type="component" value="Unassembled WGS sequence"/>
</dbReference>
<dbReference type="Pfam" id="PF00789">
    <property type="entry name" value="UBX"/>
    <property type="match status" value="1"/>
</dbReference>
<evidence type="ECO:0000259" key="8">
    <source>
        <dbReference type="PROSITE" id="PS50157"/>
    </source>
</evidence>
<reference evidence="9 10" key="1">
    <citation type="submission" date="2024-08" db="EMBL/GenBank/DDBJ databases">
        <authorList>
            <person name="Cucini C."/>
            <person name="Frati F."/>
        </authorList>
    </citation>
    <scope>NUCLEOTIDE SEQUENCE [LARGE SCALE GENOMIC DNA]</scope>
</reference>
<keyword evidence="2" id="KW-0963">Cytoplasm</keyword>
<evidence type="ECO:0000259" key="7">
    <source>
        <dbReference type="PROSITE" id="PS50033"/>
    </source>
</evidence>
<dbReference type="Gene3D" id="1.10.8.10">
    <property type="entry name" value="DNA helicase RuvA subunit, C-terminal domain"/>
    <property type="match status" value="1"/>
</dbReference>
<evidence type="ECO:0000256" key="1">
    <source>
        <dbReference type="ARBA" id="ARBA00004496"/>
    </source>
</evidence>
<feature type="domain" description="C2H2-type" evidence="8">
    <location>
        <begin position="84"/>
        <end position="113"/>
    </location>
</feature>
<evidence type="ECO:0000256" key="2">
    <source>
        <dbReference type="ARBA" id="ARBA00022490"/>
    </source>
</evidence>
<feature type="compositionally biased region" description="Polar residues" evidence="5">
    <location>
        <begin position="40"/>
        <end position="64"/>
    </location>
</feature>
<feature type="domain" description="UBA" evidence="6">
    <location>
        <begin position="1"/>
        <end position="40"/>
    </location>
</feature>
<evidence type="ECO:0000256" key="3">
    <source>
        <dbReference type="ARBA" id="ARBA00023054"/>
    </source>
</evidence>
<organism evidence="9 10">
    <name type="scientific">Orchesella dallaii</name>
    <dbReference type="NCBI Taxonomy" id="48710"/>
    <lineage>
        <taxon>Eukaryota</taxon>
        <taxon>Metazoa</taxon>
        <taxon>Ecdysozoa</taxon>
        <taxon>Arthropoda</taxon>
        <taxon>Hexapoda</taxon>
        <taxon>Collembola</taxon>
        <taxon>Entomobryomorpha</taxon>
        <taxon>Entomobryoidea</taxon>
        <taxon>Orchesellidae</taxon>
        <taxon>Orchesellinae</taxon>
        <taxon>Orchesella</taxon>
    </lineage>
</organism>
<dbReference type="InterPro" id="IPR029071">
    <property type="entry name" value="Ubiquitin-like_domsf"/>
</dbReference>
<accession>A0ABP1PWT5</accession>
<keyword evidence="4" id="KW-0863">Zinc-finger</keyword>
<keyword evidence="4" id="KW-0862">Zinc</keyword>
<keyword evidence="3" id="KW-0175">Coiled coil</keyword>
<dbReference type="PROSITE" id="PS50033">
    <property type="entry name" value="UBX"/>
    <property type="match status" value="1"/>
</dbReference>
<protein>
    <recommendedName>
        <fullName evidence="11">UBX domain-containing protein 1</fullName>
    </recommendedName>
</protein>
<feature type="domain" description="UBX" evidence="7">
    <location>
        <begin position="245"/>
        <end position="324"/>
    </location>
</feature>
<keyword evidence="10" id="KW-1185">Reference proteome</keyword>
<dbReference type="PANTHER" id="PTHR46340">
    <property type="entry name" value="UBX DOMAIN-CONTAINING PROTEIN 1"/>
    <property type="match status" value="1"/>
</dbReference>
<dbReference type="Pfam" id="PF22562">
    <property type="entry name" value="UBA_7"/>
    <property type="match status" value="1"/>
</dbReference>
<dbReference type="InterPro" id="IPR001012">
    <property type="entry name" value="UBX_dom"/>
</dbReference>
<evidence type="ECO:0008006" key="11">
    <source>
        <dbReference type="Google" id="ProtNLM"/>
    </source>
</evidence>
<feature type="compositionally biased region" description="Low complexity" evidence="5">
    <location>
        <begin position="233"/>
        <end position="242"/>
    </location>
</feature>
<feature type="compositionally biased region" description="Pro residues" evidence="5">
    <location>
        <begin position="223"/>
        <end position="232"/>
    </location>
</feature>
<dbReference type="PROSITE" id="PS00028">
    <property type="entry name" value="ZINC_FINGER_C2H2_1"/>
    <property type="match status" value="1"/>
</dbReference>
<evidence type="ECO:0000313" key="9">
    <source>
        <dbReference type="EMBL" id="CAL8080725.1"/>
    </source>
</evidence>
<evidence type="ECO:0000256" key="5">
    <source>
        <dbReference type="SAM" id="MobiDB-lite"/>
    </source>
</evidence>
<evidence type="ECO:0000259" key="6">
    <source>
        <dbReference type="PROSITE" id="PS50030"/>
    </source>
</evidence>
<dbReference type="InterPro" id="IPR013087">
    <property type="entry name" value="Znf_C2H2_type"/>
</dbReference>
<name>A0ABP1PWT5_9HEXA</name>
<evidence type="ECO:0000256" key="4">
    <source>
        <dbReference type="PROSITE-ProRule" id="PRU00042"/>
    </source>
</evidence>
<feature type="region of interest" description="Disordered" evidence="5">
    <location>
        <begin position="104"/>
        <end position="172"/>
    </location>
</feature>
<dbReference type="CDD" id="cd01772">
    <property type="entry name" value="UBX_UBXN1"/>
    <property type="match status" value="1"/>
</dbReference>
<dbReference type="SUPFAM" id="SSF46934">
    <property type="entry name" value="UBA-like"/>
    <property type="match status" value="1"/>
</dbReference>
<keyword evidence="4" id="KW-0479">Metal-binding</keyword>
<dbReference type="PROSITE" id="PS50157">
    <property type="entry name" value="ZINC_FINGER_C2H2_2"/>
    <property type="match status" value="1"/>
</dbReference>
<gene>
    <name evidence="9" type="ORF">ODALV1_LOCUS4719</name>
</gene>
<feature type="region of interest" description="Disordered" evidence="5">
    <location>
        <begin position="209"/>
        <end position="246"/>
    </location>
</feature>
<feature type="region of interest" description="Disordered" evidence="5">
    <location>
        <begin position="38"/>
        <end position="82"/>
    </location>
</feature>
<dbReference type="EMBL" id="CAXLJM020000014">
    <property type="protein sequence ID" value="CAL8080725.1"/>
    <property type="molecule type" value="Genomic_DNA"/>
</dbReference>
<evidence type="ECO:0000313" key="10">
    <source>
        <dbReference type="Proteomes" id="UP001642540"/>
    </source>
</evidence>
<dbReference type="PROSITE" id="PS50030">
    <property type="entry name" value="UBA"/>
    <property type="match status" value="1"/>
</dbReference>
<dbReference type="Gene3D" id="3.10.20.90">
    <property type="entry name" value="Phosphatidylinositol 3-kinase Catalytic Subunit, Chain A, domain 1"/>
    <property type="match status" value="1"/>
</dbReference>
<dbReference type="CDD" id="cd14302">
    <property type="entry name" value="UBA_UBXN1"/>
    <property type="match status" value="1"/>
</dbReference>
<feature type="compositionally biased region" description="Basic and acidic residues" evidence="5">
    <location>
        <begin position="115"/>
        <end position="159"/>
    </location>
</feature>
<sequence>MADFVQSLVEMGFAKDKAEKAVEVTGNRGVEPAMEWILQNMDTDQPGTSKATSETPSDTGVSNDSKMDEGAGENADSEASVRSYKCEDCGKLFKDVEAVEFHAAKTNHSNFSESTEEKKPLSPEEKAEQMKVLEEKLKVKRKEREEREKRDDLEREKSRVAMGKELAEAKRRLQDQEMKEIAEARRREKLEDRLARERVKAQIEADKLARKAKLAQQDGSTPPTLPTPPPTPVVAATESAVSPKKDYKETKLQLRLPNGKTLIQTFGVSEPLAAVRLYIELNRDDGGQGTFNLMTSFPRKVYIGDEYDMPLEALGLVPSAVLMVTKSA</sequence>
<dbReference type="InterPro" id="IPR041923">
    <property type="entry name" value="UBA_UBXN1"/>
</dbReference>
<dbReference type="PANTHER" id="PTHR46340:SF1">
    <property type="entry name" value="UBX DOMAIN-CONTAINING PROTEIN 1"/>
    <property type="match status" value="1"/>
</dbReference>
<comment type="subcellular location">
    <subcellularLocation>
        <location evidence="1">Cytoplasm</location>
    </subcellularLocation>
</comment>
<dbReference type="SUPFAM" id="SSF54236">
    <property type="entry name" value="Ubiquitin-like"/>
    <property type="match status" value="1"/>
</dbReference>